<evidence type="ECO:0000313" key="2">
    <source>
        <dbReference type="Proteomes" id="UP001250698"/>
    </source>
</evidence>
<dbReference type="RefSeq" id="WP_315999715.1">
    <property type="nucleotide sequence ID" value="NZ_JAWDJT010000015.1"/>
</dbReference>
<accession>A0ABU3TLT3</accession>
<evidence type="ECO:0008006" key="3">
    <source>
        <dbReference type="Google" id="ProtNLM"/>
    </source>
</evidence>
<organism evidence="1 2">
    <name type="scientific">Hymenobacter endophyticus</name>
    <dbReference type="NCBI Taxonomy" id="3076335"/>
    <lineage>
        <taxon>Bacteria</taxon>
        <taxon>Pseudomonadati</taxon>
        <taxon>Bacteroidota</taxon>
        <taxon>Cytophagia</taxon>
        <taxon>Cytophagales</taxon>
        <taxon>Hymenobacteraceae</taxon>
        <taxon>Hymenobacter</taxon>
    </lineage>
</organism>
<sequence>MSQVLEIQIMPTSGSLYQRGFDIDTMDVDAGDTFKIEKGFQGSVSCDDEQYILKQKDAFSGYIEILEGEDTLFLEPGRYRFHTDGITIEQL</sequence>
<keyword evidence="2" id="KW-1185">Reference proteome</keyword>
<name>A0ABU3TLT3_9BACT</name>
<reference evidence="1 2" key="1">
    <citation type="submission" date="2023-10" db="EMBL/GenBank/DDBJ databases">
        <title>Hymenobacter endophyticus sp. nov., an isolate from the leaf tissues of wheat.</title>
        <authorList>
            <person name="Dai Y."/>
        </authorList>
    </citation>
    <scope>NUCLEOTIDE SEQUENCE [LARGE SCALE GENOMIC DNA]</scope>
    <source>
        <strain evidence="1 2">ZK17L-C2</strain>
    </source>
</reference>
<dbReference type="EMBL" id="JAWDJT010000015">
    <property type="protein sequence ID" value="MDU0372352.1"/>
    <property type="molecule type" value="Genomic_DNA"/>
</dbReference>
<protein>
    <recommendedName>
        <fullName evidence="3">DUF5348 domain-containing protein</fullName>
    </recommendedName>
</protein>
<dbReference type="Proteomes" id="UP001250698">
    <property type="component" value="Unassembled WGS sequence"/>
</dbReference>
<evidence type="ECO:0000313" key="1">
    <source>
        <dbReference type="EMBL" id="MDU0372352.1"/>
    </source>
</evidence>
<gene>
    <name evidence="1" type="ORF">ROI90_18230</name>
</gene>
<comment type="caution">
    <text evidence="1">The sequence shown here is derived from an EMBL/GenBank/DDBJ whole genome shotgun (WGS) entry which is preliminary data.</text>
</comment>
<proteinExistence type="predicted"/>